<dbReference type="PRINTS" id="PR02008">
    <property type="entry name" value="RCMTFAMILY"/>
</dbReference>
<dbReference type="GO" id="GO:0006355">
    <property type="term" value="P:regulation of DNA-templated transcription"/>
    <property type="evidence" value="ECO:0007669"/>
    <property type="project" value="InterPro"/>
</dbReference>
<dbReference type="InterPro" id="IPR023267">
    <property type="entry name" value="RCMT"/>
</dbReference>
<dbReference type="EMBL" id="DTLB01000052">
    <property type="protein sequence ID" value="HFW33214.1"/>
    <property type="molecule type" value="Genomic_DNA"/>
</dbReference>
<dbReference type="GO" id="GO:0001510">
    <property type="term" value="P:RNA methylation"/>
    <property type="evidence" value="ECO:0007669"/>
    <property type="project" value="InterPro"/>
</dbReference>
<dbReference type="PANTHER" id="PTHR22807">
    <property type="entry name" value="NOP2 YEAST -RELATED NOL1/NOP2/FMU SUN DOMAIN-CONTAINING"/>
    <property type="match status" value="1"/>
</dbReference>
<dbReference type="InterPro" id="IPR035926">
    <property type="entry name" value="NusB-like_sf"/>
</dbReference>
<keyword evidence="2 5" id="KW-0808">Transferase</keyword>
<dbReference type="Pfam" id="PF01029">
    <property type="entry name" value="NusB"/>
    <property type="match status" value="1"/>
</dbReference>
<sequence length="432" mass="48857">MPARPDGSNLIPTQEIAAKVLAEVERSRISVKSAVQKIAGGFDYKIRGSVHAYCLETLKRLNAIDFYLKSALKNFDSLELLTKNLLRIAVYEMKYKGVHPALATDSAVRIAKRMGKESLVNAVLRKVEKLEIPSENVSLKYFHPEWFVRYSIELLGEDEALRLMEANLKKPPVYVRVNELKSSVEAVRRYLEKNGVLLEETFLEEVFLVKGYERHPASLEWHSNGMYVIQDLASCFVSRALNPSPNEVIIDLAAAPGMKTAHIAMLMQNEGKILAIDNSPERVRRMKAKLKQLGVKIAEVRVGDGCKFEYEADKALVDAPCSSTGNYASQPNLKWTFDERKFRATLKVQRKMIENALKNAHEVVYATCSITFEENEGNLLEVGAKVLSLESPFGRGIREFKGLKFRDWDKVVRSFPHLHNTAGFFISKLTNF</sequence>
<organism evidence="7">
    <name type="scientific">Archaeoglobus fulgidus</name>
    <dbReference type="NCBI Taxonomy" id="2234"/>
    <lineage>
        <taxon>Archaea</taxon>
        <taxon>Methanobacteriati</taxon>
        <taxon>Methanobacteriota</taxon>
        <taxon>Archaeoglobi</taxon>
        <taxon>Archaeoglobales</taxon>
        <taxon>Archaeoglobaceae</taxon>
        <taxon>Archaeoglobus</taxon>
    </lineage>
</organism>
<evidence type="ECO:0000313" key="7">
    <source>
        <dbReference type="EMBL" id="HFW33214.1"/>
    </source>
</evidence>
<evidence type="ECO:0000256" key="1">
    <source>
        <dbReference type="ARBA" id="ARBA00022603"/>
    </source>
</evidence>
<dbReference type="InterPro" id="IPR006027">
    <property type="entry name" value="NusB_RsmB_TIM44"/>
</dbReference>
<dbReference type="InterPro" id="IPR049560">
    <property type="entry name" value="MeTrfase_RsmB-F_NOP2_cat"/>
</dbReference>
<dbReference type="InterPro" id="IPR054728">
    <property type="entry name" value="RsmB-like_ferredoxin"/>
</dbReference>
<dbReference type="Pfam" id="PF01189">
    <property type="entry name" value="Methyltr_RsmB-F"/>
    <property type="match status" value="1"/>
</dbReference>
<feature type="binding site" evidence="5">
    <location>
        <position position="277"/>
    </location>
    <ligand>
        <name>S-adenosyl-L-methionine</name>
        <dbReference type="ChEBI" id="CHEBI:59789"/>
    </ligand>
</feature>
<dbReference type="InterPro" id="IPR029063">
    <property type="entry name" value="SAM-dependent_MTases_sf"/>
</dbReference>
<keyword evidence="1 5" id="KW-0489">Methyltransferase</keyword>
<protein>
    <submittedName>
        <fullName evidence="7">Methyltransferase domain-containing protein</fullName>
    </submittedName>
</protein>
<dbReference type="AlphaFoldDB" id="A0A7C3MAL6"/>
<dbReference type="Gene3D" id="3.40.50.150">
    <property type="entry name" value="Vaccinia Virus protein VP39"/>
    <property type="match status" value="1"/>
</dbReference>
<evidence type="ECO:0000259" key="6">
    <source>
        <dbReference type="PROSITE" id="PS51686"/>
    </source>
</evidence>
<accession>A0A7C3MAL6</accession>
<dbReference type="Gene3D" id="1.10.940.10">
    <property type="entry name" value="NusB-like"/>
    <property type="match status" value="1"/>
</dbReference>
<reference evidence="7" key="1">
    <citation type="journal article" date="2020" name="mSystems">
        <title>Genome- and Community-Level Interaction Insights into Carbon Utilization and Element Cycling Functions of Hydrothermarchaeota in Hydrothermal Sediment.</title>
        <authorList>
            <person name="Zhou Z."/>
            <person name="Liu Y."/>
            <person name="Xu W."/>
            <person name="Pan J."/>
            <person name="Luo Z.H."/>
            <person name="Li M."/>
        </authorList>
    </citation>
    <scope>NUCLEOTIDE SEQUENCE [LARGE SCALE GENOMIC DNA]</scope>
    <source>
        <strain evidence="7">SpSt-87</strain>
    </source>
</reference>
<keyword evidence="3 5" id="KW-0949">S-adenosyl-L-methionine</keyword>
<dbReference type="Pfam" id="PF22458">
    <property type="entry name" value="RsmF-B_ferredox"/>
    <property type="match status" value="1"/>
</dbReference>
<dbReference type="PANTHER" id="PTHR22807:SF70">
    <property type="entry name" value="TRNA_RRNA CYTOSINE-C5-METHYLASE, NOL1_NOP2_SUN FAMILY, FUSED TO N-TERMINAL NUSB REGULATOR DOMAIN"/>
    <property type="match status" value="1"/>
</dbReference>
<comment type="similarity">
    <text evidence="5">Belongs to the class I-like SAM-binding methyltransferase superfamily. RsmB/NOP family.</text>
</comment>
<feature type="active site" description="Nucleophile" evidence="5">
    <location>
        <position position="368"/>
    </location>
</feature>
<dbReference type="GO" id="GO:0003723">
    <property type="term" value="F:RNA binding"/>
    <property type="evidence" value="ECO:0007669"/>
    <property type="project" value="UniProtKB-UniRule"/>
</dbReference>
<dbReference type="Gene3D" id="3.30.70.1170">
    <property type="entry name" value="Sun protein, domain 3"/>
    <property type="match status" value="1"/>
</dbReference>
<dbReference type="GO" id="GO:0008173">
    <property type="term" value="F:RNA methyltransferase activity"/>
    <property type="evidence" value="ECO:0007669"/>
    <property type="project" value="InterPro"/>
</dbReference>
<evidence type="ECO:0000256" key="2">
    <source>
        <dbReference type="ARBA" id="ARBA00022679"/>
    </source>
</evidence>
<dbReference type="PROSITE" id="PS51686">
    <property type="entry name" value="SAM_MT_RSMB_NOP"/>
    <property type="match status" value="1"/>
</dbReference>
<dbReference type="SUPFAM" id="SSF48013">
    <property type="entry name" value="NusB-like"/>
    <property type="match status" value="1"/>
</dbReference>
<feature type="domain" description="SAM-dependent MTase RsmB/NOP-type" evidence="6">
    <location>
        <begin position="163"/>
        <end position="432"/>
    </location>
</feature>
<comment type="caution">
    <text evidence="7">The sequence shown here is derived from an EMBL/GenBank/DDBJ whole genome shotgun (WGS) entry which is preliminary data.</text>
</comment>
<proteinExistence type="inferred from homology"/>
<feature type="binding site" evidence="5">
    <location>
        <position position="318"/>
    </location>
    <ligand>
        <name>S-adenosyl-L-methionine</name>
        <dbReference type="ChEBI" id="CHEBI:59789"/>
    </ligand>
</feature>
<gene>
    <name evidence="7" type="ORF">ENW66_09770</name>
</gene>
<evidence type="ECO:0000256" key="5">
    <source>
        <dbReference type="PROSITE-ProRule" id="PRU01023"/>
    </source>
</evidence>
<keyword evidence="4 5" id="KW-0694">RNA-binding</keyword>
<evidence type="ECO:0000256" key="3">
    <source>
        <dbReference type="ARBA" id="ARBA00022691"/>
    </source>
</evidence>
<evidence type="ECO:0000256" key="4">
    <source>
        <dbReference type="ARBA" id="ARBA00022884"/>
    </source>
</evidence>
<name>A0A7C3MAL6_ARCFL</name>
<comment type="caution">
    <text evidence="5">Lacks conserved residue(s) required for the propagation of feature annotation.</text>
</comment>
<dbReference type="SUPFAM" id="SSF53335">
    <property type="entry name" value="S-adenosyl-L-methionine-dependent methyltransferases"/>
    <property type="match status" value="1"/>
</dbReference>
<dbReference type="InterPro" id="IPR001678">
    <property type="entry name" value="MeTrfase_RsmB-F_NOP2_dom"/>
</dbReference>